<protein>
    <submittedName>
        <fullName evidence="1">DUF501 domain-containing protein</fullName>
    </submittedName>
</protein>
<accession>A0A839IQB9</accession>
<name>A0A839IQB9_9GAMM</name>
<dbReference type="Proteomes" id="UP000565262">
    <property type="component" value="Unassembled WGS sequence"/>
</dbReference>
<dbReference type="EMBL" id="JACJFM010000010">
    <property type="protein sequence ID" value="MBB1486900.1"/>
    <property type="molecule type" value="Genomic_DNA"/>
</dbReference>
<gene>
    <name evidence="1" type="ORF">H4O21_09785</name>
</gene>
<proteinExistence type="predicted"/>
<dbReference type="AlphaFoldDB" id="A0A839IQB9"/>
<reference evidence="1 2" key="1">
    <citation type="submission" date="2020-08" db="EMBL/GenBank/DDBJ databases">
        <title>Oceanospirillum sp. nov. isolated from marine sediment.</title>
        <authorList>
            <person name="Ji X."/>
        </authorList>
    </citation>
    <scope>NUCLEOTIDE SEQUENCE [LARGE SCALE GENOMIC DNA]</scope>
    <source>
        <strain evidence="1 2">D5</strain>
    </source>
</reference>
<evidence type="ECO:0000313" key="1">
    <source>
        <dbReference type="EMBL" id="MBB1486900.1"/>
    </source>
</evidence>
<sequence>MYQKTELAPVPELIARIESQIGRAPKGMQAITATDSRGTPLVVRMPSISDKKPFPTLYWMTSELLKKEISHIEATGVIKQLEERLLEDSEFMQAYHASHQDYVDQRFRYMTGEDRAFAQQAGFMALLQKRGIGGIANWDTVRCLHTQYAHHLCGYNVIGQWMDEEFGIMDMIP</sequence>
<evidence type="ECO:0000313" key="2">
    <source>
        <dbReference type="Proteomes" id="UP000565262"/>
    </source>
</evidence>
<dbReference type="Pfam" id="PF04417">
    <property type="entry name" value="DUF501"/>
    <property type="match status" value="1"/>
</dbReference>
<organism evidence="1 2">
    <name type="scientific">Oceanospirillum sediminis</name>
    <dbReference type="NCBI Taxonomy" id="2760088"/>
    <lineage>
        <taxon>Bacteria</taxon>
        <taxon>Pseudomonadati</taxon>
        <taxon>Pseudomonadota</taxon>
        <taxon>Gammaproteobacteria</taxon>
        <taxon>Oceanospirillales</taxon>
        <taxon>Oceanospirillaceae</taxon>
        <taxon>Oceanospirillum</taxon>
    </lineage>
</organism>
<dbReference type="InterPro" id="IPR007511">
    <property type="entry name" value="DUF501"/>
</dbReference>
<dbReference type="PANTHER" id="PTHR37163">
    <property type="entry name" value="CONSERVED PROTEIN"/>
    <property type="match status" value="1"/>
</dbReference>
<dbReference type="PANTHER" id="PTHR37163:SF1">
    <property type="entry name" value="DUF501 DOMAIN-CONTAINING PROTEIN"/>
    <property type="match status" value="1"/>
</dbReference>
<dbReference type="RefSeq" id="WP_182808685.1">
    <property type="nucleotide sequence ID" value="NZ_JACJFM010000010.1"/>
</dbReference>
<keyword evidence="2" id="KW-1185">Reference proteome</keyword>
<comment type="caution">
    <text evidence="1">The sequence shown here is derived from an EMBL/GenBank/DDBJ whole genome shotgun (WGS) entry which is preliminary data.</text>
</comment>